<dbReference type="EMBL" id="MU866008">
    <property type="protein sequence ID" value="KAK4442746.1"/>
    <property type="molecule type" value="Genomic_DNA"/>
</dbReference>
<feature type="domain" description="Heterokaryon incompatibility" evidence="1">
    <location>
        <begin position="191"/>
        <end position="340"/>
    </location>
</feature>
<dbReference type="AlphaFoldDB" id="A0AAV9G6K0"/>
<protein>
    <submittedName>
        <fullName evidence="2">Heterokaryon incompatibility protein-domain-containing protein</fullName>
    </submittedName>
</protein>
<dbReference type="Proteomes" id="UP001321760">
    <property type="component" value="Unassembled WGS sequence"/>
</dbReference>
<accession>A0AAV9G6K0</accession>
<reference evidence="2" key="1">
    <citation type="journal article" date="2023" name="Mol. Phylogenet. Evol.">
        <title>Genome-scale phylogeny and comparative genomics of the fungal order Sordariales.</title>
        <authorList>
            <person name="Hensen N."/>
            <person name="Bonometti L."/>
            <person name="Westerberg I."/>
            <person name="Brannstrom I.O."/>
            <person name="Guillou S."/>
            <person name="Cros-Aarteil S."/>
            <person name="Calhoun S."/>
            <person name="Haridas S."/>
            <person name="Kuo A."/>
            <person name="Mondo S."/>
            <person name="Pangilinan J."/>
            <person name="Riley R."/>
            <person name="LaButti K."/>
            <person name="Andreopoulos B."/>
            <person name="Lipzen A."/>
            <person name="Chen C."/>
            <person name="Yan M."/>
            <person name="Daum C."/>
            <person name="Ng V."/>
            <person name="Clum A."/>
            <person name="Steindorff A."/>
            <person name="Ohm R.A."/>
            <person name="Martin F."/>
            <person name="Silar P."/>
            <person name="Natvig D.O."/>
            <person name="Lalanne C."/>
            <person name="Gautier V."/>
            <person name="Ament-Velasquez S.L."/>
            <person name="Kruys A."/>
            <person name="Hutchinson M.I."/>
            <person name="Powell A.J."/>
            <person name="Barry K."/>
            <person name="Miller A.N."/>
            <person name="Grigoriev I.V."/>
            <person name="Debuchy R."/>
            <person name="Gladieux P."/>
            <person name="Hiltunen Thoren M."/>
            <person name="Johannesson H."/>
        </authorList>
    </citation>
    <scope>NUCLEOTIDE SEQUENCE</scope>
    <source>
        <strain evidence="2">PSN243</strain>
    </source>
</reference>
<dbReference type="InterPro" id="IPR010730">
    <property type="entry name" value="HET"/>
</dbReference>
<proteinExistence type="predicted"/>
<dbReference type="PANTHER" id="PTHR33112">
    <property type="entry name" value="DOMAIN PROTEIN, PUTATIVE-RELATED"/>
    <property type="match status" value="1"/>
</dbReference>
<reference evidence="2" key="2">
    <citation type="submission" date="2023-05" db="EMBL/GenBank/DDBJ databases">
        <authorList>
            <consortium name="Lawrence Berkeley National Laboratory"/>
            <person name="Steindorff A."/>
            <person name="Hensen N."/>
            <person name="Bonometti L."/>
            <person name="Westerberg I."/>
            <person name="Brannstrom I.O."/>
            <person name="Guillou S."/>
            <person name="Cros-Aarteil S."/>
            <person name="Calhoun S."/>
            <person name="Haridas S."/>
            <person name="Kuo A."/>
            <person name="Mondo S."/>
            <person name="Pangilinan J."/>
            <person name="Riley R."/>
            <person name="Labutti K."/>
            <person name="Andreopoulos B."/>
            <person name="Lipzen A."/>
            <person name="Chen C."/>
            <person name="Yanf M."/>
            <person name="Daum C."/>
            <person name="Ng V."/>
            <person name="Clum A."/>
            <person name="Ohm R."/>
            <person name="Martin F."/>
            <person name="Silar P."/>
            <person name="Natvig D."/>
            <person name="Lalanne C."/>
            <person name="Gautier V."/>
            <person name="Ament-Velasquez S.L."/>
            <person name="Kruys A."/>
            <person name="Hutchinson M.I."/>
            <person name="Powell A.J."/>
            <person name="Barry K."/>
            <person name="Miller A.N."/>
            <person name="Grigoriev I.V."/>
            <person name="Debuchy R."/>
            <person name="Gladieux P."/>
            <person name="Thoren M.H."/>
            <person name="Johannesson H."/>
        </authorList>
    </citation>
    <scope>NUCLEOTIDE SEQUENCE</scope>
    <source>
        <strain evidence="2">PSN243</strain>
    </source>
</reference>
<name>A0AAV9G6K0_9PEZI</name>
<sequence>MPKCATCYDLDRAKLSRSPAGTQFSRDCWILDKSLAELEKAAQSGCSVCDVLSFGLRARISGQEGDQLDAPGIRVEIKIPLARYNRIRLVASRCPKDGGRVLADLKLYGSSKSSAPWSEYQCGNVVPSGADFSSYVSIIRSWLESCTKHCCQPHSSCQPSPLPTRILNLNGGSDGKTIHVIETRSTDPAPYIALSYCWGNGSLPKTNKDTSLPQSHLVTSLPPSFQDAIRLTRALGIRYLWIDSLCIFQDSRSDWEFESSQMLQYYSGAFLVLAASRAASPAHGFLRSREPCEMVRPRHSAVAAGNGVIFRRFSQHLAFDLNRHTASCAPLDTRAWAMQERLSAGRVVHFYDDEMVWECKGATWCECGKFSESNHLLENGESSLRMRVSQAVTAGVKSRGEGFRAWADLVEHYTRRDLTQDADRLPAIGGLARMFSSGGKLGRYVAGIWEGALWRCLLWRVEGPKPARRPTTYVAPSWSWAGLVGQVNWKCVAEYRLEIVAQILDCRTTCTGSDAFGQVKDGMLRIRARTWETQAEYRPACGFMALTSGETAYFDVNGECKRNTRRSYRTVKCVILAEGKSAPSAASSVLLALVVEETTRLDVDVPRYERIGLAILDQRRFGGSVEETVVVI</sequence>
<dbReference type="Pfam" id="PF06985">
    <property type="entry name" value="HET"/>
    <property type="match status" value="1"/>
</dbReference>
<evidence type="ECO:0000313" key="2">
    <source>
        <dbReference type="EMBL" id="KAK4442746.1"/>
    </source>
</evidence>
<evidence type="ECO:0000259" key="1">
    <source>
        <dbReference type="Pfam" id="PF06985"/>
    </source>
</evidence>
<gene>
    <name evidence="2" type="ORF">QBC34DRAFT_443941</name>
</gene>
<organism evidence="2 3">
    <name type="scientific">Podospora aff. communis PSN243</name>
    <dbReference type="NCBI Taxonomy" id="3040156"/>
    <lineage>
        <taxon>Eukaryota</taxon>
        <taxon>Fungi</taxon>
        <taxon>Dikarya</taxon>
        <taxon>Ascomycota</taxon>
        <taxon>Pezizomycotina</taxon>
        <taxon>Sordariomycetes</taxon>
        <taxon>Sordariomycetidae</taxon>
        <taxon>Sordariales</taxon>
        <taxon>Podosporaceae</taxon>
        <taxon>Podospora</taxon>
    </lineage>
</organism>
<keyword evidence="3" id="KW-1185">Reference proteome</keyword>
<dbReference type="PANTHER" id="PTHR33112:SF16">
    <property type="entry name" value="HETEROKARYON INCOMPATIBILITY DOMAIN-CONTAINING PROTEIN"/>
    <property type="match status" value="1"/>
</dbReference>
<evidence type="ECO:0000313" key="3">
    <source>
        <dbReference type="Proteomes" id="UP001321760"/>
    </source>
</evidence>
<comment type="caution">
    <text evidence="2">The sequence shown here is derived from an EMBL/GenBank/DDBJ whole genome shotgun (WGS) entry which is preliminary data.</text>
</comment>